<evidence type="ECO:0000259" key="1">
    <source>
        <dbReference type="SMART" id="SM00128"/>
    </source>
</evidence>
<dbReference type="InterPro" id="IPR036691">
    <property type="entry name" value="Endo/exonu/phosph_ase_sf"/>
</dbReference>
<dbReference type="GO" id="GO:0004439">
    <property type="term" value="F:phosphatidylinositol-4,5-bisphosphate 5-phosphatase activity"/>
    <property type="evidence" value="ECO:0007669"/>
    <property type="project" value="TreeGrafter"/>
</dbReference>
<dbReference type="Gene3D" id="3.60.10.10">
    <property type="entry name" value="Endonuclease/exonuclease/phosphatase"/>
    <property type="match status" value="1"/>
</dbReference>
<dbReference type="OrthoDB" id="62798at2759"/>
<feature type="domain" description="Inositol polyphosphate-related phosphatase" evidence="1">
    <location>
        <begin position="2"/>
        <end position="353"/>
    </location>
</feature>
<accession>A0A511KQ52</accession>
<gene>
    <name evidence="2" type="ORF">Rt10032_c16g5671</name>
</gene>
<dbReference type="Pfam" id="PF22669">
    <property type="entry name" value="Exo_endo_phos2"/>
    <property type="match status" value="1"/>
</dbReference>
<evidence type="ECO:0000313" key="2">
    <source>
        <dbReference type="EMBL" id="GEM11654.1"/>
    </source>
</evidence>
<dbReference type="PANTHER" id="PTHR11200:SF286">
    <property type="entry name" value="5-PHOSPHATASE, PUTATIVE (AFU_ORTHOLOGUE AFUA_5G07600)-RELATED"/>
    <property type="match status" value="1"/>
</dbReference>
<dbReference type="AlphaFoldDB" id="A0A511KQ52"/>
<dbReference type="PANTHER" id="PTHR11200">
    <property type="entry name" value="INOSITOL 5-PHOSPHATASE"/>
    <property type="match status" value="1"/>
</dbReference>
<sequence length="419" mass="46335">MSGYRIQCATYNGKLAKGRTHSLASGEPSGDLSAWLAPTLEDGGDEAPDFVAVGFQEMIPLHLALAGFTKTALDLHDDELRSAIEERYSGSSAGRKKRSAPDGERYSLVARRAIGGIALLVYAREASVAARVKDVQVATVGCGVFGLMGNKGAVGIRVLLDERSGNGETSSWTFVTAHLAAHQNRNKERARDWRSIVERLVFEGMEGQKQMFDTGHVFFFGDLNYRISLTSPKKLPLHLLKHGINSLSSSDPSSYASLLAYDQLRQERAANRSLHHLREGEITFPPTYKFKPGTRDEYKNFKKRVPGWCDRVLYASAAEDEAEVLSYKSVMDFTRSDHKPVAALVSIPASSAARRLPYRSPYNLDSSWRIKQTVGLVLDRFVGIVWCLIMLAGFNKDARLGLINITLATLGAYYRRALL</sequence>
<dbReference type="GO" id="GO:0046856">
    <property type="term" value="P:phosphatidylinositol dephosphorylation"/>
    <property type="evidence" value="ECO:0007669"/>
    <property type="project" value="InterPro"/>
</dbReference>
<proteinExistence type="predicted"/>
<dbReference type="SUPFAM" id="SSF56219">
    <property type="entry name" value="DNase I-like"/>
    <property type="match status" value="1"/>
</dbReference>
<evidence type="ECO:0000313" key="3">
    <source>
        <dbReference type="Proteomes" id="UP000321518"/>
    </source>
</evidence>
<comment type="caution">
    <text evidence="2">The sequence shown here is derived from an EMBL/GenBank/DDBJ whole genome shotgun (WGS) entry which is preliminary data.</text>
</comment>
<organism evidence="2 3">
    <name type="scientific">Rhodotorula toruloides</name>
    <name type="common">Yeast</name>
    <name type="synonym">Rhodosporidium toruloides</name>
    <dbReference type="NCBI Taxonomy" id="5286"/>
    <lineage>
        <taxon>Eukaryota</taxon>
        <taxon>Fungi</taxon>
        <taxon>Dikarya</taxon>
        <taxon>Basidiomycota</taxon>
        <taxon>Pucciniomycotina</taxon>
        <taxon>Microbotryomycetes</taxon>
        <taxon>Sporidiobolales</taxon>
        <taxon>Sporidiobolaceae</taxon>
        <taxon>Rhodotorula</taxon>
    </lineage>
</organism>
<dbReference type="EMBL" id="BJWK01000016">
    <property type="protein sequence ID" value="GEM11654.1"/>
    <property type="molecule type" value="Genomic_DNA"/>
</dbReference>
<name>A0A511KQ52_RHOTO</name>
<dbReference type="InterPro" id="IPR046985">
    <property type="entry name" value="IP5"/>
</dbReference>
<dbReference type="Proteomes" id="UP000321518">
    <property type="component" value="Unassembled WGS sequence"/>
</dbReference>
<dbReference type="InterPro" id="IPR000300">
    <property type="entry name" value="IPPc"/>
</dbReference>
<reference evidence="2 3" key="1">
    <citation type="submission" date="2019-07" db="EMBL/GenBank/DDBJ databases">
        <title>Rhodotorula toruloides NBRC10032 genome sequencing.</title>
        <authorList>
            <person name="Shida Y."/>
            <person name="Takaku H."/>
            <person name="Ogasawara W."/>
            <person name="Mori K."/>
        </authorList>
    </citation>
    <scope>NUCLEOTIDE SEQUENCE [LARGE SCALE GENOMIC DNA]</scope>
    <source>
        <strain evidence="2 3">NBRC10032</strain>
    </source>
</reference>
<protein>
    <submittedName>
        <fullName evidence="2">Skeletal muscle/kidney enriched inositol 5-phosphatase</fullName>
    </submittedName>
</protein>
<dbReference type="SMART" id="SM00128">
    <property type="entry name" value="IPPc"/>
    <property type="match status" value="1"/>
</dbReference>